<dbReference type="OrthoDB" id="9807187at2"/>
<dbReference type="GO" id="GO:0008324">
    <property type="term" value="F:monoatomic cation transmembrane transporter activity"/>
    <property type="evidence" value="ECO:0007669"/>
    <property type="project" value="InterPro"/>
</dbReference>
<feature type="transmembrane region" description="Helical" evidence="7">
    <location>
        <begin position="6"/>
        <end position="27"/>
    </location>
</feature>
<evidence type="ECO:0000256" key="5">
    <source>
        <dbReference type="ARBA" id="ARBA00022989"/>
    </source>
</evidence>
<evidence type="ECO:0000313" key="8">
    <source>
        <dbReference type="EMBL" id="ESK53064.1"/>
    </source>
</evidence>
<sequence>MTKFFWIDRCLPHPFVSVMVGLSWLMLSHSLDASDLLMAALLAVLIPKLLQHFITSTPHIDSKQAIRLFFVVLYDVIVANFVVAKLVLGSTDKLQPKWFRVPLDSQHEQVNSLLAMIITTTPGTVSAGIDQERGDILVHALSCSDPQAEIDQIKQRYEAPLLKIFQAKQGETP</sequence>
<reference evidence="8 9" key="1">
    <citation type="submission" date="2013-10" db="EMBL/GenBank/DDBJ databases">
        <title>The Genome Sequence of Acinetobacter brisouii CIP 110357.</title>
        <authorList>
            <consortium name="The Broad Institute Genomics Platform"/>
            <consortium name="The Broad Institute Genome Sequencing Center for Infectious Disease"/>
            <person name="Cerqueira G."/>
            <person name="Feldgarden M."/>
            <person name="Courvalin P."/>
            <person name="Grillot-Courvalin C."/>
            <person name="Clermont D."/>
            <person name="Rocha E."/>
            <person name="Yoon E.-J."/>
            <person name="Nemec A."/>
            <person name="Young S.K."/>
            <person name="Zeng Q."/>
            <person name="Gargeya S."/>
            <person name="Fitzgerald M."/>
            <person name="Abouelleil A."/>
            <person name="Alvarado L."/>
            <person name="Berlin A.M."/>
            <person name="Chapman S.B."/>
            <person name="Gainer-Dewar J."/>
            <person name="Goldberg J."/>
            <person name="Gnerre S."/>
            <person name="Griggs A."/>
            <person name="Gujja S."/>
            <person name="Hansen M."/>
            <person name="Howarth C."/>
            <person name="Imamovic A."/>
            <person name="Ireland A."/>
            <person name="Larimer J."/>
            <person name="McCowan C."/>
            <person name="Murphy C."/>
            <person name="Pearson M."/>
            <person name="Poon T.W."/>
            <person name="Priest M."/>
            <person name="Roberts A."/>
            <person name="Saif S."/>
            <person name="Shea T."/>
            <person name="Sykes S."/>
            <person name="Wortman J."/>
            <person name="Nusbaum C."/>
            <person name="Birren B."/>
        </authorList>
    </citation>
    <scope>NUCLEOTIDE SEQUENCE [LARGE SCALE GENOMIC DNA]</scope>
    <source>
        <strain evidence="8 9">CIP 110357</strain>
    </source>
</reference>
<evidence type="ECO:0000256" key="3">
    <source>
        <dbReference type="ARBA" id="ARBA00022475"/>
    </source>
</evidence>
<comment type="similarity">
    <text evidence="2">Belongs to the CPA3 antiporters (TC 2.A.63) subunit E family.</text>
</comment>
<keyword evidence="9" id="KW-1185">Reference proteome</keyword>
<organism evidence="8 9">
    <name type="scientific">Acinetobacter brisouii CIP 110357</name>
    <dbReference type="NCBI Taxonomy" id="1341683"/>
    <lineage>
        <taxon>Bacteria</taxon>
        <taxon>Pseudomonadati</taxon>
        <taxon>Pseudomonadota</taxon>
        <taxon>Gammaproteobacteria</taxon>
        <taxon>Moraxellales</taxon>
        <taxon>Moraxellaceae</taxon>
        <taxon>Acinetobacter</taxon>
    </lineage>
</organism>
<dbReference type="AlphaFoldDB" id="V2VZ74"/>
<dbReference type="EMBL" id="AYEU01000001">
    <property type="protein sequence ID" value="ESK53064.1"/>
    <property type="molecule type" value="Genomic_DNA"/>
</dbReference>
<protein>
    <recommendedName>
        <fullName evidence="10">Na+/H+ antiporter subunit E</fullName>
    </recommendedName>
</protein>
<comment type="caution">
    <text evidence="8">The sequence shown here is derived from an EMBL/GenBank/DDBJ whole genome shotgun (WGS) entry which is preliminary data.</text>
</comment>
<feature type="transmembrane region" description="Helical" evidence="7">
    <location>
        <begin position="36"/>
        <end position="54"/>
    </location>
</feature>
<evidence type="ECO:0000256" key="2">
    <source>
        <dbReference type="ARBA" id="ARBA00006228"/>
    </source>
</evidence>
<dbReference type="Proteomes" id="UP000018418">
    <property type="component" value="Unassembled WGS sequence"/>
</dbReference>
<keyword evidence="5 7" id="KW-1133">Transmembrane helix</keyword>
<dbReference type="Pfam" id="PF01899">
    <property type="entry name" value="MNHE"/>
    <property type="match status" value="1"/>
</dbReference>
<keyword evidence="4 7" id="KW-0812">Transmembrane</keyword>
<keyword evidence="3" id="KW-1003">Cell membrane</keyword>
<dbReference type="RefSeq" id="WP_004899068.1">
    <property type="nucleotide sequence ID" value="NZ_BBTI01000003.1"/>
</dbReference>
<dbReference type="STRING" id="396323.VH98_00940"/>
<dbReference type="PANTHER" id="PTHR34584">
    <property type="entry name" value="NA(+)/H(+) ANTIPORTER SUBUNIT E1"/>
    <property type="match status" value="1"/>
</dbReference>
<dbReference type="HOGENOM" id="CLU_086615_4_0_6"/>
<evidence type="ECO:0000256" key="6">
    <source>
        <dbReference type="ARBA" id="ARBA00023136"/>
    </source>
</evidence>
<evidence type="ECO:0000256" key="7">
    <source>
        <dbReference type="SAM" id="Phobius"/>
    </source>
</evidence>
<name>V2VZ74_9GAMM</name>
<feature type="transmembrane region" description="Helical" evidence="7">
    <location>
        <begin position="66"/>
        <end position="88"/>
    </location>
</feature>
<dbReference type="PATRIC" id="fig|1341683.3.peg.171"/>
<dbReference type="GO" id="GO:0005886">
    <property type="term" value="C:plasma membrane"/>
    <property type="evidence" value="ECO:0007669"/>
    <property type="project" value="UniProtKB-SubCell"/>
</dbReference>
<comment type="subcellular location">
    <subcellularLocation>
        <location evidence="1">Cell membrane</location>
        <topology evidence="1">Multi-pass membrane protein</topology>
    </subcellularLocation>
</comment>
<dbReference type="NCBIfam" id="NF006518">
    <property type="entry name" value="PRK08965.1-2"/>
    <property type="match status" value="1"/>
</dbReference>
<evidence type="ECO:0000256" key="4">
    <source>
        <dbReference type="ARBA" id="ARBA00022692"/>
    </source>
</evidence>
<proteinExistence type="inferred from homology"/>
<dbReference type="PANTHER" id="PTHR34584:SF1">
    <property type="entry name" value="NA(+)_H(+) ANTIPORTER SUBUNIT E1"/>
    <property type="match status" value="1"/>
</dbReference>
<evidence type="ECO:0000313" key="9">
    <source>
        <dbReference type="Proteomes" id="UP000018418"/>
    </source>
</evidence>
<dbReference type="InterPro" id="IPR002758">
    <property type="entry name" value="Cation_antiport_E"/>
</dbReference>
<gene>
    <name evidence="8" type="ORF">P255_00176</name>
</gene>
<accession>V2VZ74</accession>
<dbReference type="PIRSF" id="PIRSF019239">
    <property type="entry name" value="MrpE"/>
    <property type="match status" value="1"/>
</dbReference>
<keyword evidence="6 7" id="KW-0472">Membrane</keyword>
<evidence type="ECO:0008006" key="10">
    <source>
        <dbReference type="Google" id="ProtNLM"/>
    </source>
</evidence>
<evidence type="ECO:0000256" key="1">
    <source>
        <dbReference type="ARBA" id="ARBA00004651"/>
    </source>
</evidence>